<dbReference type="Pfam" id="PF24626">
    <property type="entry name" value="SH3_Tf2-1"/>
    <property type="match status" value="1"/>
</dbReference>
<dbReference type="Proteomes" id="UP001234989">
    <property type="component" value="Chromosome 10"/>
</dbReference>
<evidence type="ECO:0000313" key="4">
    <source>
        <dbReference type="Proteomes" id="UP001234989"/>
    </source>
</evidence>
<evidence type="ECO:0000313" key="2">
    <source>
        <dbReference type="EMBL" id="WMV50281.1"/>
    </source>
</evidence>
<accession>A0AAF0URW1</accession>
<proteinExistence type="predicted"/>
<organism evidence="3 4">
    <name type="scientific">Solanum verrucosum</name>
    <dbReference type="NCBI Taxonomy" id="315347"/>
    <lineage>
        <taxon>Eukaryota</taxon>
        <taxon>Viridiplantae</taxon>
        <taxon>Streptophyta</taxon>
        <taxon>Embryophyta</taxon>
        <taxon>Tracheophyta</taxon>
        <taxon>Spermatophyta</taxon>
        <taxon>Magnoliopsida</taxon>
        <taxon>eudicotyledons</taxon>
        <taxon>Gunneridae</taxon>
        <taxon>Pentapetalae</taxon>
        <taxon>asterids</taxon>
        <taxon>lamiids</taxon>
        <taxon>Solanales</taxon>
        <taxon>Solanaceae</taxon>
        <taxon>Solanoideae</taxon>
        <taxon>Solaneae</taxon>
        <taxon>Solanum</taxon>
    </lineage>
</organism>
<reference evidence="3" key="1">
    <citation type="submission" date="2023-08" db="EMBL/GenBank/DDBJ databases">
        <title>A de novo genome assembly of Solanum verrucosum Schlechtendal, a Mexican diploid species geographically isolated from the other diploid A-genome species in potato relatives.</title>
        <authorList>
            <person name="Hosaka K."/>
        </authorList>
    </citation>
    <scope>NUCLEOTIDE SEQUENCE</scope>
    <source>
        <tissue evidence="3">Young leaves</tissue>
    </source>
</reference>
<dbReference type="PANTHER" id="PTHR46148">
    <property type="entry name" value="CHROMO DOMAIN-CONTAINING PROTEIN"/>
    <property type="match status" value="1"/>
</dbReference>
<sequence>MKGVMRFGKKGKLSHPYVGLYMILRRIGKVTYEHELPNYLASVHQVFHVSLLKKCFGDPTSIVPLECLGFKKNLSYEKVPIEILDWKVTKLKLLL</sequence>
<gene>
    <name evidence="2" type="ORF">MTR67_043666</name>
    <name evidence="3" type="ORF">MTR67_043686</name>
</gene>
<dbReference type="EMBL" id="CP133621">
    <property type="protein sequence ID" value="WMV50281.1"/>
    <property type="molecule type" value="Genomic_DNA"/>
</dbReference>
<name>A0AAF0URW1_SOLVR</name>
<evidence type="ECO:0000259" key="1">
    <source>
        <dbReference type="Pfam" id="PF24626"/>
    </source>
</evidence>
<keyword evidence="4" id="KW-1185">Reference proteome</keyword>
<protein>
    <recommendedName>
        <fullName evidence="1">Tf2-1-like SH3-like domain-containing protein</fullName>
    </recommendedName>
</protein>
<dbReference type="InterPro" id="IPR056924">
    <property type="entry name" value="SH3_Tf2-1"/>
</dbReference>
<feature type="domain" description="Tf2-1-like SH3-like" evidence="1">
    <location>
        <begin position="5"/>
        <end position="55"/>
    </location>
</feature>
<evidence type="ECO:0000313" key="3">
    <source>
        <dbReference type="EMBL" id="WMV50301.1"/>
    </source>
</evidence>
<dbReference type="PANTHER" id="PTHR46148:SF57">
    <property type="entry name" value="OS12G0499874 PROTEIN"/>
    <property type="match status" value="1"/>
</dbReference>
<dbReference type="EMBL" id="CP133621">
    <property type="protein sequence ID" value="WMV50301.1"/>
    <property type="molecule type" value="Genomic_DNA"/>
</dbReference>
<dbReference type="AlphaFoldDB" id="A0AAF0URW1"/>